<reference evidence="2" key="1">
    <citation type="journal article" date="2021" name="Genome Biol. Evol.">
        <title>A High-Quality Reference Genome for a Parasitic Bivalve with Doubly Uniparental Inheritance (Bivalvia: Unionida).</title>
        <authorList>
            <person name="Smith C.H."/>
        </authorList>
    </citation>
    <scope>NUCLEOTIDE SEQUENCE</scope>
    <source>
        <strain evidence="2">CHS0354</strain>
    </source>
</reference>
<comment type="caution">
    <text evidence="2">The sequence shown here is derived from an EMBL/GenBank/DDBJ whole genome shotgun (WGS) entry which is preliminary data.</text>
</comment>
<gene>
    <name evidence="2" type="ORF">CHS0354_006993</name>
</gene>
<dbReference type="AlphaFoldDB" id="A0AAE0VKI4"/>
<keyword evidence="3" id="KW-1185">Reference proteome</keyword>
<dbReference type="EMBL" id="JAEAOA010000474">
    <property type="protein sequence ID" value="KAK3580966.1"/>
    <property type="molecule type" value="Genomic_DNA"/>
</dbReference>
<sequence>MDTFVRRFQPEKYGLWKAGKDIAPHPEDDQGKSCNGHSDLKKAVEYLKDKETPRSRMKSTPTFHVERKKRRAEKPPYNHHSFSQNSSVFMGAQIKSTVHTMGHCTSKGFLGEHFNSYGFTEDMTIFQHILSVEFCYMEYKHSWILCVHFSHLVGG</sequence>
<organism evidence="2 3">
    <name type="scientific">Potamilus streckersoni</name>
    <dbReference type="NCBI Taxonomy" id="2493646"/>
    <lineage>
        <taxon>Eukaryota</taxon>
        <taxon>Metazoa</taxon>
        <taxon>Spiralia</taxon>
        <taxon>Lophotrochozoa</taxon>
        <taxon>Mollusca</taxon>
        <taxon>Bivalvia</taxon>
        <taxon>Autobranchia</taxon>
        <taxon>Heteroconchia</taxon>
        <taxon>Palaeoheterodonta</taxon>
        <taxon>Unionida</taxon>
        <taxon>Unionoidea</taxon>
        <taxon>Unionidae</taxon>
        <taxon>Ambleminae</taxon>
        <taxon>Lampsilini</taxon>
        <taxon>Potamilus</taxon>
    </lineage>
</organism>
<feature type="region of interest" description="Disordered" evidence="1">
    <location>
        <begin position="19"/>
        <end position="38"/>
    </location>
</feature>
<reference evidence="2" key="2">
    <citation type="journal article" date="2021" name="Genome Biol. Evol.">
        <title>Developing a high-quality reference genome for a parasitic bivalve with doubly uniparental inheritance (Bivalvia: Unionida).</title>
        <authorList>
            <person name="Smith C.H."/>
        </authorList>
    </citation>
    <scope>NUCLEOTIDE SEQUENCE</scope>
    <source>
        <strain evidence="2">CHS0354</strain>
        <tissue evidence="2">Mantle</tissue>
    </source>
</reference>
<accession>A0AAE0VKI4</accession>
<feature type="region of interest" description="Disordered" evidence="1">
    <location>
        <begin position="45"/>
        <end position="82"/>
    </location>
</feature>
<name>A0AAE0VKI4_9BIVA</name>
<evidence type="ECO:0000313" key="2">
    <source>
        <dbReference type="EMBL" id="KAK3580966.1"/>
    </source>
</evidence>
<dbReference type="Proteomes" id="UP001195483">
    <property type="component" value="Unassembled WGS sequence"/>
</dbReference>
<evidence type="ECO:0000313" key="3">
    <source>
        <dbReference type="Proteomes" id="UP001195483"/>
    </source>
</evidence>
<reference evidence="2" key="3">
    <citation type="submission" date="2023-05" db="EMBL/GenBank/DDBJ databases">
        <authorList>
            <person name="Smith C.H."/>
        </authorList>
    </citation>
    <scope>NUCLEOTIDE SEQUENCE</scope>
    <source>
        <strain evidence="2">CHS0354</strain>
        <tissue evidence="2">Mantle</tissue>
    </source>
</reference>
<evidence type="ECO:0000256" key="1">
    <source>
        <dbReference type="SAM" id="MobiDB-lite"/>
    </source>
</evidence>
<proteinExistence type="predicted"/>
<feature type="compositionally biased region" description="Basic and acidic residues" evidence="1">
    <location>
        <begin position="45"/>
        <end position="54"/>
    </location>
</feature>
<feature type="compositionally biased region" description="Basic and acidic residues" evidence="1">
    <location>
        <begin position="19"/>
        <end position="31"/>
    </location>
</feature>
<protein>
    <submittedName>
        <fullName evidence="2">Uncharacterized protein</fullName>
    </submittedName>
</protein>